<dbReference type="PANTHER" id="PTHR43767:SF1">
    <property type="entry name" value="NONRIBOSOMAL PEPTIDE SYNTHASE PES1 (EUROFUNG)-RELATED"/>
    <property type="match status" value="1"/>
</dbReference>
<dbReference type="Gene3D" id="3.30.300.30">
    <property type="match status" value="1"/>
</dbReference>
<dbReference type="Gene3D" id="3.40.50.12780">
    <property type="entry name" value="N-terminal domain of ligase-like"/>
    <property type="match status" value="1"/>
</dbReference>
<dbReference type="Pfam" id="PF13193">
    <property type="entry name" value="AMP-binding_C"/>
    <property type="match status" value="1"/>
</dbReference>
<organism evidence="4 5">
    <name type="scientific">Actinomadura gamaensis</name>
    <dbReference type="NCBI Taxonomy" id="1763541"/>
    <lineage>
        <taxon>Bacteria</taxon>
        <taxon>Bacillati</taxon>
        <taxon>Actinomycetota</taxon>
        <taxon>Actinomycetes</taxon>
        <taxon>Streptosporangiales</taxon>
        <taxon>Thermomonosporaceae</taxon>
        <taxon>Actinomadura</taxon>
    </lineage>
</organism>
<evidence type="ECO:0000313" key="4">
    <source>
        <dbReference type="EMBL" id="MFC4913807.1"/>
    </source>
</evidence>
<dbReference type="InterPro" id="IPR050237">
    <property type="entry name" value="ATP-dep_AMP-bd_enzyme"/>
</dbReference>
<dbReference type="Pfam" id="PF00501">
    <property type="entry name" value="AMP-binding"/>
    <property type="match status" value="1"/>
</dbReference>
<sequence length="504" mass="53650">MLLADLAHRGATLWPERTAVAWDGRRRTYRELGERAEAWRRALAAGGVRAGDRIALLSVNVPDVLEAAFGASLVGAAVVPLNVRLSAEEIRFQVEDARARHAIVHPALEPLARAGGLLGLTCWTLGPDTENALIGAPETDLPRPDAEAPVMQLYTSGTTGRPKGCLLSNRAWVVASANVVQALGLTGDDRMLGALPLFHVAGYGVALAQLAVGGTLVLPPGPAPEQLWPVIAEHGVTVAIFPTGTGRALRHEAAAPESLRLLFGIAATERARTLTVLRDLGIDYRGIYGSTEAGNFVSVSTLADELERPGTVGRPLPPFDVAVDAPPGEAGELLVRGATLMSGYAGLPEATAEALRGGWLRTGDLLRLDADGYLYFVDRAKDMVKSGGENVYCAEVERVLADHPAVLDVAVVGVPDRRWGEAVKALVVTRGDVAPADLDAHCRGRLGGFKRPRWYELVEAIPRNHSGKILKRELRAAHDPAKAVRLPETDTPPDDPPNRGTVRP</sequence>
<dbReference type="InterPro" id="IPR025110">
    <property type="entry name" value="AMP-bd_C"/>
</dbReference>
<dbReference type="RefSeq" id="WP_378265082.1">
    <property type="nucleotide sequence ID" value="NZ_JBHSIT010000020.1"/>
</dbReference>
<evidence type="ECO:0000259" key="2">
    <source>
        <dbReference type="Pfam" id="PF00501"/>
    </source>
</evidence>
<dbReference type="SUPFAM" id="SSF56801">
    <property type="entry name" value="Acetyl-CoA synthetase-like"/>
    <property type="match status" value="1"/>
</dbReference>
<evidence type="ECO:0000256" key="1">
    <source>
        <dbReference type="SAM" id="MobiDB-lite"/>
    </source>
</evidence>
<evidence type="ECO:0000313" key="5">
    <source>
        <dbReference type="Proteomes" id="UP001595872"/>
    </source>
</evidence>
<name>A0ABV9UFB5_9ACTN</name>
<keyword evidence="5" id="KW-1185">Reference proteome</keyword>
<feature type="domain" description="AMP-dependent synthetase/ligase" evidence="2">
    <location>
        <begin position="11"/>
        <end position="344"/>
    </location>
</feature>
<feature type="region of interest" description="Disordered" evidence="1">
    <location>
        <begin position="474"/>
        <end position="504"/>
    </location>
</feature>
<dbReference type="PANTHER" id="PTHR43767">
    <property type="entry name" value="LONG-CHAIN-FATTY-ACID--COA LIGASE"/>
    <property type="match status" value="1"/>
</dbReference>
<feature type="compositionally biased region" description="Basic and acidic residues" evidence="1">
    <location>
        <begin position="474"/>
        <end position="488"/>
    </location>
</feature>
<dbReference type="InterPro" id="IPR045851">
    <property type="entry name" value="AMP-bd_C_sf"/>
</dbReference>
<protein>
    <submittedName>
        <fullName evidence="4">Class I adenylate-forming enzyme family protein</fullName>
    </submittedName>
</protein>
<feature type="domain" description="AMP-binding enzyme C-terminal" evidence="3">
    <location>
        <begin position="395"/>
        <end position="468"/>
    </location>
</feature>
<evidence type="ECO:0000259" key="3">
    <source>
        <dbReference type="Pfam" id="PF13193"/>
    </source>
</evidence>
<reference evidence="5" key="1">
    <citation type="journal article" date="2019" name="Int. J. Syst. Evol. Microbiol.">
        <title>The Global Catalogue of Microorganisms (GCM) 10K type strain sequencing project: providing services to taxonomists for standard genome sequencing and annotation.</title>
        <authorList>
            <consortium name="The Broad Institute Genomics Platform"/>
            <consortium name="The Broad Institute Genome Sequencing Center for Infectious Disease"/>
            <person name="Wu L."/>
            <person name="Ma J."/>
        </authorList>
    </citation>
    <scope>NUCLEOTIDE SEQUENCE [LARGE SCALE GENOMIC DNA]</scope>
    <source>
        <strain evidence="5">KLKA75</strain>
    </source>
</reference>
<dbReference type="Proteomes" id="UP001595872">
    <property type="component" value="Unassembled WGS sequence"/>
</dbReference>
<dbReference type="InterPro" id="IPR042099">
    <property type="entry name" value="ANL_N_sf"/>
</dbReference>
<dbReference type="EMBL" id="JBHSIT010000020">
    <property type="protein sequence ID" value="MFC4913807.1"/>
    <property type="molecule type" value="Genomic_DNA"/>
</dbReference>
<gene>
    <name evidence="4" type="ORF">ACFPCY_41435</name>
</gene>
<dbReference type="InterPro" id="IPR000873">
    <property type="entry name" value="AMP-dep_synth/lig_dom"/>
</dbReference>
<comment type="caution">
    <text evidence="4">The sequence shown here is derived from an EMBL/GenBank/DDBJ whole genome shotgun (WGS) entry which is preliminary data.</text>
</comment>
<proteinExistence type="predicted"/>
<accession>A0ABV9UFB5</accession>